<protein>
    <submittedName>
        <fullName evidence="1">Uncharacterized protein</fullName>
    </submittedName>
</protein>
<sequence length="575" mass="64103">MSPHTELALGTLRIISTHSALRLSSSTSIVISCPDGSAPSDPSSLEQHWLRRGPGLCLDIEISVDGTPLSEHVRSGLGDVVCNAELWKQLCLRVTPQAQTDTSVAAAENHILLGINHIPDSLAMHKRRHRLPLGASAADVMPPETIQVVDVRMKAIGRSLGKRRKKDDHQIEDHAYVYAPKRLKEKPDSGDEDMWQMYEVPLENRDFDDLDSDENLFDSQTMSDGVLLSSQSTECGELSPESEVRNEWISNERMLPDLPDATYRAPWNNDARLSAATRPFHESALPIPQRSRSLQDKGETFPVKIPILTSLLDAAIRLTIHAKPRNLAPSLKTKPPEPGYRLASIVPALLCPGYLHAVATRSPFVPTIAQALVHRLPTRVKSTSLKVKLDQLLGTDGGLQDASKRFAIAERAVWRVAQKGLLDPGAARRLAPLSSDGKKRDADQIRDEGEDEDGLFRLGLDLQDDNEAEDDMFMGDEDELLFDLDDEAAIWDDDFAAQVDGYGIYDLFKESQDLFMDDGDQCKEDELKTESDLFAEEQNYTNGENKLTSDWDHGFDDDEMYFDDYELQSRQDGTC</sequence>
<dbReference type="EMBL" id="ML996698">
    <property type="protein sequence ID" value="KAF2399063.1"/>
    <property type="molecule type" value="Genomic_DNA"/>
</dbReference>
<dbReference type="Proteomes" id="UP000799640">
    <property type="component" value="Unassembled WGS sequence"/>
</dbReference>
<dbReference type="OrthoDB" id="4187154at2759"/>
<dbReference type="AlphaFoldDB" id="A0A6G1HSM2"/>
<gene>
    <name evidence="1" type="ORF">EJ06DRAFT_522628</name>
</gene>
<proteinExistence type="predicted"/>
<evidence type="ECO:0000313" key="2">
    <source>
        <dbReference type="Proteomes" id="UP000799640"/>
    </source>
</evidence>
<reference evidence="1" key="1">
    <citation type="journal article" date="2020" name="Stud. Mycol.">
        <title>101 Dothideomycetes genomes: a test case for predicting lifestyles and emergence of pathogens.</title>
        <authorList>
            <person name="Haridas S."/>
            <person name="Albert R."/>
            <person name="Binder M."/>
            <person name="Bloem J."/>
            <person name="Labutti K."/>
            <person name="Salamov A."/>
            <person name="Andreopoulos B."/>
            <person name="Baker S."/>
            <person name="Barry K."/>
            <person name="Bills G."/>
            <person name="Bluhm B."/>
            <person name="Cannon C."/>
            <person name="Castanera R."/>
            <person name="Culley D."/>
            <person name="Daum C."/>
            <person name="Ezra D."/>
            <person name="Gonzalez J."/>
            <person name="Henrissat B."/>
            <person name="Kuo A."/>
            <person name="Liang C."/>
            <person name="Lipzen A."/>
            <person name="Lutzoni F."/>
            <person name="Magnuson J."/>
            <person name="Mondo S."/>
            <person name="Nolan M."/>
            <person name="Ohm R."/>
            <person name="Pangilinan J."/>
            <person name="Park H.-J."/>
            <person name="Ramirez L."/>
            <person name="Alfaro M."/>
            <person name="Sun H."/>
            <person name="Tritt A."/>
            <person name="Yoshinaga Y."/>
            <person name="Zwiers L.-H."/>
            <person name="Turgeon B."/>
            <person name="Goodwin S."/>
            <person name="Spatafora J."/>
            <person name="Crous P."/>
            <person name="Grigoriev I."/>
        </authorList>
    </citation>
    <scope>NUCLEOTIDE SEQUENCE</scope>
    <source>
        <strain evidence="1">CBS 262.69</strain>
    </source>
</reference>
<name>A0A6G1HSM2_9PEZI</name>
<evidence type="ECO:0000313" key="1">
    <source>
        <dbReference type="EMBL" id="KAF2399063.1"/>
    </source>
</evidence>
<organism evidence="1 2">
    <name type="scientific">Trichodelitschia bisporula</name>
    <dbReference type="NCBI Taxonomy" id="703511"/>
    <lineage>
        <taxon>Eukaryota</taxon>
        <taxon>Fungi</taxon>
        <taxon>Dikarya</taxon>
        <taxon>Ascomycota</taxon>
        <taxon>Pezizomycotina</taxon>
        <taxon>Dothideomycetes</taxon>
        <taxon>Dothideomycetes incertae sedis</taxon>
        <taxon>Phaeotrichales</taxon>
        <taxon>Phaeotrichaceae</taxon>
        <taxon>Trichodelitschia</taxon>
    </lineage>
</organism>
<keyword evidence="2" id="KW-1185">Reference proteome</keyword>
<accession>A0A6G1HSM2</accession>